<dbReference type="GO" id="GO:0008270">
    <property type="term" value="F:zinc ion binding"/>
    <property type="evidence" value="ECO:0007669"/>
    <property type="project" value="UniProtKB-KW"/>
</dbReference>
<dbReference type="InterPro" id="IPR001878">
    <property type="entry name" value="Znf_CCHC"/>
</dbReference>
<dbReference type="AlphaFoldDB" id="A0AAZ1XZG4"/>
<accession>A0AAZ1XZG4</accession>
<sequence length="64" mass="7364">MSICVYCGKRGHFARDCKTQRHTPNSDFNTACWRCGKEGHFVRDCKKQRSSVLRLCHCSAKESV</sequence>
<keyword evidence="1" id="KW-0863">Zinc-finger</keyword>
<dbReference type="SMART" id="SM00343">
    <property type="entry name" value="ZnF_C2HC"/>
    <property type="match status" value="2"/>
</dbReference>
<feature type="domain" description="CCHC-type" evidence="2">
    <location>
        <begin position="32"/>
        <end position="47"/>
    </location>
</feature>
<dbReference type="PROSITE" id="PS50158">
    <property type="entry name" value="ZF_CCHC"/>
    <property type="match status" value="2"/>
</dbReference>
<evidence type="ECO:0000313" key="4">
    <source>
        <dbReference type="Proteomes" id="UP000472276"/>
    </source>
</evidence>
<protein>
    <recommendedName>
        <fullName evidence="2">CCHC-type domain-containing protein</fullName>
    </recommendedName>
</protein>
<keyword evidence="1" id="KW-0862">Zinc</keyword>
<reference evidence="4" key="1">
    <citation type="submission" date="2020-03" db="EMBL/GenBank/DDBJ databases">
        <title>Evolution of repeat sequences and sex chromosomes of tilapia species revealed by chromosome-level genomes.</title>
        <authorList>
            <person name="Xu L."/>
            <person name="Tao W."/>
            <person name="Wang D."/>
            <person name="Zhou Q."/>
        </authorList>
    </citation>
    <scope>NUCLEOTIDE SEQUENCE [LARGE SCALE GENOMIC DNA]</scope>
    <source>
        <strain evidence="4">Israel</strain>
    </source>
</reference>
<dbReference type="GO" id="GO:0003676">
    <property type="term" value="F:nucleic acid binding"/>
    <property type="evidence" value="ECO:0007669"/>
    <property type="project" value="InterPro"/>
</dbReference>
<keyword evidence="4" id="KW-1185">Reference proteome</keyword>
<dbReference type="Proteomes" id="UP000472276">
    <property type="component" value="Unassembled WGS sequence"/>
</dbReference>
<dbReference type="Ensembl" id="ENSOABT00000079837.1">
    <property type="protein sequence ID" value="ENSOABP00000072940.1"/>
    <property type="gene ID" value="ENSOABG00000030876.1"/>
</dbReference>
<proteinExistence type="predicted"/>
<name>A0AAZ1XZG4_OREAU</name>
<dbReference type="Pfam" id="PF00098">
    <property type="entry name" value="zf-CCHC"/>
    <property type="match status" value="2"/>
</dbReference>
<reference evidence="3" key="3">
    <citation type="submission" date="2025-09" db="UniProtKB">
        <authorList>
            <consortium name="Ensembl"/>
        </authorList>
    </citation>
    <scope>IDENTIFICATION</scope>
</reference>
<dbReference type="SUPFAM" id="SSF57756">
    <property type="entry name" value="Retrovirus zinc finger-like domains"/>
    <property type="match status" value="1"/>
</dbReference>
<keyword evidence="1" id="KW-0479">Metal-binding</keyword>
<evidence type="ECO:0000313" key="3">
    <source>
        <dbReference type="Ensembl" id="ENSOABP00000072940.1"/>
    </source>
</evidence>
<reference evidence="3" key="2">
    <citation type="submission" date="2025-08" db="UniProtKB">
        <authorList>
            <consortium name="Ensembl"/>
        </authorList>
    </citation>
    <scope>IDENTIFICATION</scope>
</reference>
<feature type="domain" description="CCHC-type" evidence="2">
    <location>
        <begin position="4"/>
        <end position="18"/>
    </location>
</feature>
<evidence type="ECO:0000259" key="2">
    <source>
        <dbReference type="PROSITE" id="PS50158"/>
    </source>
</evidence>
<dbReference type="InterPro" id="IPR036875">
    <property type="entry name" value="Znf_CCHC_sf"/>
</dbReference>
<evidence type="ECO:0000256" key="1">
    <source>
        <dbReference type="PROSITE-ProRule" id="PRU00047"/>
    </source>
</evidence>
<organism evidence="3 4">
    <name type="scientific">Oreochromis aureus</name>
    <name type="common">Israeli tilapia</name>
    <name type="synonym">Chromis aureus</name>
    <dbReference type="NCBI Taxonomy" id="47969"/>
    <lineage>
        <taxon>Eukaryota</taxon>
        <taxon>Metazoa</taxon>
        <taxon>Chordata</taxon>
        <taxon>Craniata</taxon>
        <taxon>Vertebrata</taxon>
        <taxon>Euteleostomi</taxon>
        <taxon>Actinopterygii</taxon>
        <taxon>Neopterygii</taxon>
        <taxon>Teleostei</taxon>
        <taxon>Neoteleostei</taxon>
        <taxon>Acanthomorphata</taxon>
        <taxon>Ovalentaria</taxon>
        <taxon>Cichlomorphae</taxon>
        <taxon>Cichliformes</taxon>
        <taxon>Cichlidae</taxon>
        <taxon>African cichlids</taxon>
        <taxon>Pseudocrenilabrinae</taxon>
        <taxon>Oreochromini</taxon>
        <taxon>Oreochromis</taxon>
    </lineage>
</organism>
<dbReference type="Gene3D" id="4.10.60.10">
    <property type="entry name" value="Zinc finger, CCHC-type"/>
    <property type="match status" value="2"/>
</dbReference>